<reference evidence="14 15" key="1">
    <citation type="journal article" date="2019" name="Proc. Natl. Acad. Sci. U.S.A.">
        <title>Regulatory changes in pterin and carotenoid genes underlie balanced color polymorphisms in the wall lizard.</title>
        <authorList>
            <person name="Andrade P."/>
            <person name="Pinho C."/>
            <person name="Perez I de Lanuza G."/>
            <person name="Afonso S."/>
            <person name="Brejcha J."/>
            <person name="Rubin C.J."/>
            <person name="Wallerman O."/>
            <person name="Pereira P."/>
            <person name="Sabatino S.J."/>
            <person name="Bellati A."/>
            <person name="Pellitteri-Rosa D."/>
            <person name="Bosakova Z."/>
            <person name="Bunikis I."/>
            <person name="Carretero M.A."/>
            <person name="Feiner N."/>
            <person name="Marsik P."/>
            <person name="Pauperio F."/>
            <person name="Salvi D."/>
            <person name="Soler L."/>
            <person name="While G.M."/>
            <person name="Uller T."/>
            <person name="Font E."/>
            <person name="Andersson L."/>
            <person name="Carneiro M."/>
        </authorList>
    </citation>
    <scope>NUCLEOTIDE SEQUENCE</scope>
</reference>
<keyword evidence="11" id="KW-1015">Disulfide bond</keyword>
<name>A0A670JQ31_PODMU</name>
<dbReference type="GO" id="GO:0042742">
    <property type="term" value="P:defense response to bacterium"/>
    <property type="evidence" value="ECO:0007669"/>
    <property type="project" value="UniProtKB-KW"/>
</dbReference>
<evidence type="ECO:0000256" key="10">
    <source>
        <dbReference type="ARBA" id="ARBA00023136"/>
    </source>
</evidence>
<keyword evidence="4" id="KW-0964">Secreted</keyword>
<evidence type="ECO:0000256" key="11">
    <source>
        <dbReference type="ARBA" id="ARBA00023157"/>
    </source>
</evidence>
<reference evidence="14" key="2">
    <citation type="submission" date="2025-08" db="UniProtKB">
        <authorList>
            <consortium name="Ensembl"/>
        </authorList>
    </citation>
    <scope>IDENTIFICATION</scope>
</reference>
<organism evidence="14 15">
    <name type="scientific">Podarcis muralis</name>
    <name type="common">Wall lizard</name>
    <name type="synonym">Lacerta muralis</name>
    <dbReference type="NCBI Taxonomy" id="64176"/>
    <lineage>
        <taxon>Eukaryota</taxon>
        <taxon>Metazoa</taxon>
        <taxon>Chordata</taxon>
        <taxon>Craniata</taxon>
        <taxon>Vertebrata</taxon>
        <taxon>Euteleostomi</taxon>
        <taxon>Lepidosauria</taxon>
        <taxon>Squamata</taxon>
        <taxon>Bifurcata</taxon>
        <taxon>Unidentata</taxon>
        <taxon>Episquamata</taxon>
        <taxon>Laterata</taxon>
        <taxon>Lacertibaenia</taxon>
        <taxon>Lacertidae</taxon>
        <taxon>Podarcis</taxon>
    </lineage>
</organism>
<evidence type="ECO:0000256" key="6">
    <source>
        <dbReference type="ARBA" id="ARBA00022537"/>
    </source>
</evidence>
<keyword evidence="6" id="KW-1052">Target cell membrane</keyword>
<keyword evidence="9" id="KW-0044">Antibiotic</keyword>
<dbReference type="Ensembl" id="ENSPMRT00000026625.1">
    <property type="protein sequence ID" value="ENSPMRP00000025092.1"/>
    <property type="gene ID" value="ENSPMRG00000016221.1"/>
</dbReference>
<dbReference type="Proteomes" id="UP000472272">
    <property type="component" value="Chromosome 12"/>
</dbReference>
<dbReference type="InterPro" id="IPR001894">
    <property type="entry name" value="Cathelicidin-like"/>
</dbReference>
<accession>A0A670JQ31</accession>
<evidence type="ECO:0000256" key="13">
    <source>
        <dbReference type="ARBA" id="ARBA00030320"/>
    </source>
</evidence>
<evidence type="ECO:0000256" key="3">
    <source>
        <dbReference type="ARBA" id="ARBA00005320"/>
    </source>
</evidence>
<evidence type="ECO:0000256" key="12">
    <source>
        <dbReference type="ARBA" id="ARBA00023298"/>
    </source>
</evidence>
<dbReference type="Pfam" id="PF00666">
    <property type="entry name" value="Cathelicidins"/>
    <property type="match status" value="1"/>
</dbReference>
<keyword evidence="5" id="KW-0929">Antimicrobial</keyword>
<sequence>MHPQPKDVSPQGRGVIGPWGALGYKKGSSATEAQGRYQSEDTLKSRARMKKMERCKLFLLLIAVVAAAPTTRTPVSYEQVVAAAVDTYNQEQNPEFAFRLLEAEPQPDWDASGETTQPIKFSIKETVCPTSENKNVSQCEYKEDGLDKDCSGFYSTQQSPPLIIVQCEDVDQELSRITRGRWRRFWRGTKRFVKRHGVRIALAALRFG</sequence>
<dbReference type="GO" id="GO:0044218">
    <property type="term" value="C:other organism cell membrane"/>
    <property type="evidence" value="ECO:0007669"/>
    <property type="project" value="UniProtKB-KW"/>
</dbReference>
<dbReference type="FunFam" id="3.10.450.10:FF:000003">
    <property type="entry name" value="Cathelicidin antimicrobial peptide"/>
    <property type="match status" value="1"/>
</dbReference>
<dbReference type="PANTHER" id="PTHR10206:SF4">
    <property type="entry name" value="NEUTROPHILIC GRANULE PROTEIN"/>
    <property type="match status" value="1"/>
</dbReference>
<evidence type="ECO:0000256" key="4">
    <source>
        <dbReference type="ARBA" id="ARBA00022525"/>
    </source>
</evidence>
<dbReference type="OMA" id="KMERCKL"/>
<evidence type="ECO:0000256" key="9">
    <source>
        <dbReference type="ARBA" id="ARBA00023022"/>
    </source>
</evidence>
<evidence type="ECO:0000256" key="8">
    <source>
        <dbReference type="ARBA" id="ARBA00022729"/>
    </source>
</evidence>
<dbReference type="PANTHER" id="PTHR10206">
    <property type="entry name" value="CATHELICIDIN"/>
    <property type="match status" value="1"/>
</dbReference>
<comment type="similarity">
    <text evidence="3">Belongs to the cathelicidin family.</text>
</comment>
<evidence type="ECO:0000256" key="5">
    <source>
        <dbReference type="ARBA" id="ARBA00022529"/>
    </source>
</evidence>
<keyword evidence="7" id="KW-0165">Cleavage on pair of basic residues</keyword>
<protein>
    <recommendedName>
        <fullName evidence="13">Vipericidin</fullName>
    </recommendedName>
</protein>
<proteinExistence type="inferred from homology"/>
<keyword evidence="8" id="KW-0732">Signal</keyword>
<reference evidence="14" key="3">
    <citation type="submission" date="2025-09" db="UniProtKB">
        <authorList>
            <consortium name="Ensembl"/>
        </authorList>
    </citation>
    <scope>IDENTIFICATION</scope>
</reference>
<dbReference type="InterPro" id="IPR046350">
    <property type="entry name" value="Cystatin_sf"/>
</dbReference>
<comment type="subcellular location">
    <subcellularLocation>
        <location evidence="2">Secreted</location>
    </subcellularLocation>
    <subcellularLocation>
        <location evidence="1">Target cell membrane</location>
    </subcellularLocation>
</comment>
<dbReference type="GeneTree" id="ENSGT00390000000410"/>
<dbReference type="GO" id="GO:0005615">
    <property type="term" value="C:extracellular space"/>
    <property type="evidence" value="ECO:0007669"/>
    <property type="project" value="TreeGrafter"/>
</dbReference>
<dbReference type="Gene3D" id="3.10.450.10">
    <property type="match status" value="1"/>
</dbReference>
<keyword evidence="12" id="KW-1053">Target membrane</keyword>
<evidence type="ECO:0000256" key="7">
    <source>
        <dbReference type="ARBA" id="ARBA00022685"/>
    </source>
</evidence>
<evidence type="ECO:0000313" key="15">
    <source>
        <dbReference type="Proteomes" id="UP000472272"/>
    </source>
</evidence>
<evidence type="ECO:0000256" key="1">
    <source>
        <dbReference type="ARBA" id="ARBA00004175"/>
    </source>
</evidence>
<dbReference type="SUPFAM" id="SSF54403">
    <property type="entry name" value="Cystatin/monellin"/>
    <property type="match status" value="1"/>
</dbReference>
<evidence type="ECO:0000256" key="2">
    <source>
        <dbReference type="ARBA" id="ARBA00004613"/>
    </source>
</evidence>
<keyword evidence="10" id="KW-0472">Membrane</keyword>
<keyword evidence="15" id="KW-1185">Reference proteome</keyword>
<dbReference type="AlphaFoldDB" id="A0A670JQ31"/>
<evidence type="ECO:0000313" key="14">
    <source>
        <dbReference type="Ensembl" id="ENSPMRP00000025092.1"/>
    </source>
</evidence>